<sequence>MQAACFLILLCVPLLVYTREPFRQPSFCGFPADPGRCRASMPRWFYNNTSGHCEPFIYGGCQGNKNRFHSCWTCQRTCLVKNLHKRIHRKKNGTHGKWRPRLCPRRNTTRPHRVLHNNME</sequence>
<reference evidence="6" key="1">
    <citation type="journal article" date="2009" name="PLoS Pathog.">
        <title>The Kunitz-like modulatory protein haemangin is vital for hard tick blood-feeding success.</title>
        <authorList>
            <person name="Islam M.K."/>
            <person name="Tsuji N."/>
            <person name="Miyoshi T."/>
            <person name="Alim M.A."/>
            <person name="Huang X."/>
            <person name="Hatta T."/>
            <person name="Fujisaki K."/>
        </authorList>
    </citation>
    <scope>NUCLEOTIDE SEQUENCE</scope>
</reference>
<dbReference type="EMBL" id="AB434485">
    <property type="protein sequence ID" value="BAG82647.1"/>
    <property type="molecule type" value="mRNA"/>
</dbReference>
<accession>B6F0V3</accession>
<dbReference type="SMART" id="SM00131">
    <property type="entry name" value="KU"/>
    <property type="match status" value="1"/>
</dbReference>
<proteinExistence type="evidence at transcript level"/>
<dbReference type="PANTHER" id="PTHR10083:SF374">
    <property type="entry name" value="BPTI_KUNITZ INHIBITOR DOMAIN-CONTAINING PROTEIN"/>
    <property type="match status" value="1"/>
</dbReference>
<dbReference type="PROSITE" id="PS50279">
    <property type="entry name" value="BPTI_KUNITZ_2"/>
    <property type="match status" value="1"/>
</dbReference>
<dbReference type="InterPro" id="IPR036880">
    <property type="entry name" value="Kunitz_BPTI_sf"/>
</dbReference>
<evidence type="ECO:0000256" key="2">
    <source>
        <dbReference type="ARBA" id="ARBA00022900"/>
    </source>
</evidence>
<evidence type="ECO:0000256" key="4">
    <source>
        <dbReference type="SAM" id="SignalP"/>
    </source>
</evidence>
<dbReference type="InterPro" id="IPR020901">
    <property type="entry name" value="Prtase_inh_Kunz-CS"/>
</dbReference>
<dbReference type="Pfam" id="PF00014">
    <property type="entry name" value="Kunitz_BPTI"/>
    <property type="match status" value="1"/>
</dbReference>
<keyword evidence="4" id="KW-0732">Signal</keyword>
<keyword evidence="3" id="KW-1015">Disulfide bond</keyword>
<dbReference type="PANTHER" id="PTHR10083">
    <property type="entry name" value="KUNITZ-TYPE PROTEASE INHIBITOR-RELATED"/>
    <property type="match status" value="1"/>
</dbReference>
<evidence type="ECO:0000256" key="3">
    <source>
        <dbReference type="ARBA" id="ARBA00023157"/>
    </source>
</evidence>
<keyword evidence="1" id="KW-0646">Protease inhibitor</keyword>
<organism evidence="6">
    <name type="scientific">Haemaphysalis longicornis</name>
    <name type="common">Bush tick</name>
    <dbReference type="NCBI Taxonomy" id="44386"/>
    <lineage>
        <taxon>Eukaryota</taxon>
        <taxon>Metazoa</taxon>
        <taxon>Ecdysozoa</taxon>
        <taxon>Arthropoda</taxon>
        <taxon>Chelicerata</taxon>
        <taxon>Arachnida</taxon>
        <taxon>Acari</taxon>
        <taxon>Parasitiformes</taxon>
        <taxon>Ixodida</taxon>
        <taxon>Ixodoidea</taxon>
        <taxon>Ixodidae</taxon>
        <taxon>Haemaphysalinae</taxon>
        <taxon>Haemaphysalis</taxon>
    </lineage>
</organism>
<feature type="chain" id="PRO_5002844781" evidence="4">
    <location>
        <begin position="19"/>
        <end position="120"/>
    </location>
</feature>
<dbReference type="PROSITE" id="PS00280">
    <property type="entry name" value="BPTI_KUNITZ_1"/>
    <property type="match status" value="1"/>
</dbReference>
<dbReference type="InterPro" id="IPR002223">
    <property type="entry name" value="Kunitz_BPTI"/>
</dbReference>
<dbReference type="GO" id="GO:0005615">
    <property type="term" value="C:extracellular space"/>
    <property type="evidence" value="ECO:0007669"/>
    <property type="project" value="TreeGrafter"/>
</dbReference>
<dbReference type="FunFam" id="4.10.410.10:FF:000004">
    <property type="entry name" value="Tissue factor pathway inhibitor"/>
    <property type="match status" value="1"/>
</dbReference>
<dbReference type="GO" id="GO:0004867">
    <property type="term" value="F:serine-type endopeptidase inhibitor activity"/>
    <property type="evidence" value="ECO:0007669"/>
    <property type="project" value="UniProtKB-KW"/>
</dbReference>
<evidence type="ECO:0000313" key="6">
    <source>
        <dbReference type="EMBL" id="BAG82647.1"/>
    </source>
</evidence>
<gene>
    <name evidence="6" type="primary">A19B06</name>
</gene>
<dbReference type="CDD" id="cd00109">
    <property type="entry name" value="Kunitz-type"/>
    <property type="match status" value="1"/>
</dbReference>
<dbReference type="InterPro" id="IPR050098">
    <property type="entry name" value="TFPI/VKTCI-like"/>
</dbReference>
<dbReference type="MEROPS" id="I02.952"/>
<evidence type="ECO:0000256" key="1">
    <source>
        <dbReference type="ARBA" id="ARBA00022690"/>
    </source>
</evidence>
<dbReference type="AlphaFoldDB" id="B6F0V3"/>
<protein>
    <submittedName>
        <fullName evidence="6">Serine protease inhibitor</fullName>
    </submittedName>
</protein>
<keyword evidence="2" id="KW-0722">Serine protease inhibitor</keyword>
<dbReference type="Gene3D" id="4.10.410.10">
    <property type="entry name" value="Pancreatic trypsin inhibitor Kunitz domain"/>
    <property type="match status" value="1"/>
</dbReference>
<evidence type="ECO:0000259" key="5">
    <source>
        <dbReference type="PROSITE" id="PS50279"/>
    </source>
</evidence>
<dbReference type="PRINTS" id="PR00759">
    <property type="entry name" value="BASICPTASE"/>
</dbReference>
<dbReference type="SUPFAM" id="SSF57362">
    <property type="entry name" value="BPTI-like"/>
    <property type="match status" value="1"/>
</dbReference>
<name>B6F0V3_HAELO</name>
<feature type="domain" description="BPTI/Kunitz inhibitor" evidence="5">
    <location>
        <begin position="28"/>
        <end position="78"/>
    </location>
</feature>
<feature type="signal peptide" evidence="4">
    <location>
        <begin position="1"/>
        <end position="18"/>
    </location>
</feature>